<evidence type="ECO:0000313" key="1">
    <source>
        <dbReference type="EMBL" id="CAE0402763.1"/>
    </source>
</evidence>
<reference evidence="1" key="1">
    <citation type="submission" date="2021-01" db="EMBL/GenBank/DDBJ databases">
        <authorList>
            <person name="Corre E."/>
            <person name="Pelletier E."/>
            <person name="Niang G."/>
            <person name="Scheremetjew M."/>
            <person name="Finn R."/>
            <person name="Kale V."/>
            <person name="Holt S."/>
            <person name="Cochrane G."/>
            <person name="Meng A."/>
            <person name="Brown T."/>
            <person name="Cohen L."/>
        </authorList>
    </citation>
    <scope>NUCLEOTIDE SEQUENCE</scope>
    <source>
        <strain evidence="1">CCMP127</strain>
    </source>
</reference>
<gene>
    <name evidence="1" type="ORF">ACOF00016_LOCUS1019</name>
</gene>
<proteinExistence type="predicted"/>
<accession>A0A7S3KWA2</accession>
<dbReference type="AlphaFoldDB" id="A0A7S3KWA2"/>
<organism evidence="1">
    <name type="scientific">Amphora coffeiformis</name>
    <dbReference type="NCBI Taxonomy" id="265554"/>
    <lineage>
        <taxon>Eukaryota</taxon>
        <taxon>Sar</taxon>
        <taxon>Stramenopiles</taxon>
        <taxon>Ochrophyta</taxon>
        <taxon>Bacillariophyta</taxon>
        <taxon>Bacillariophyceae</taxon>
        <taxon>Bacillariophycidae</taxon>
        <taxon>Thalassiophysales</taxon>
        <taxon>Catenulaceae</taxon>
        <taxon>Amphora</taxon>
    </lineage>
</organism>
<protein>
    <submittedName>
        <fullName evidence="1">Uncharacterized protein</fullName>
    </submittedName>
</protein>
<name>A0A7S3KWA2_9STRA</name>
<dbReference type="EMBL" id="HBIM01001177">
    <property type="protein sequence ID" value="CAE0402763.1"/>
    <property type="molecule type" value="Transcribed_RNA"/>
</dbReference>
<sequence length="113" mass="12246">MDYGATIFALPVGTRAWGASFDMLFGEEENGTGILVQVKDSNDQVIFSTHLVDDFIGCLGVAVVDDDETTHLTQVKISHPMATTQRPETYLIDNMHVGSRSTQISAIQAKSNG</sequence>